<name>A0A0G0N782_9BACT</name>
<feature type="transmembrane region" description="Helical" evidence="1">
    <location>
        <begin position="306"/>
        <end position="321"/>
    </location>
</feature>
<proteinExistence type="predicted"/>
<dbReference type="STRING" id="1618550.UT39_C0009G0058"/>
<accession>A0A0G0N782</accession>
<dbReference type="Proteomes" id="UP000034246">
    <property type="component" value="Unassembled WGS sequence"/>
</dbReference>
<feature type="transmembrane region" description="Helical" evidence="1">
    <location>
        <begin position="254"/>
        <end position="274"/>
    </location>
</feature>
<evidence type="ECO:0008006" key="4">
    <source>
        <dbReference type="Google" id="ProtNLM"/>
    </source>
</evidence>
<gene>
    <name evidence="2" type="ORF">UT39_C0009G0058</name>
</gene>
<keyword evidence="1" id="KW-0812">Transmembrane</keyword>
<feature type="transmembrane region" description="Helical" evidence="1">
    <location>
        <begin position="328"/>
        <end position="345"/>
    </location>
</feature>
<feature type="transmembrane region" description="Helical" evidence="1">
    <location>
        <begin position="283"/>
        <end position="300"/>
    </location>
</feature>
<feature type="transmembrane region" description="Helical" evidence="1">
    <location>
        <begin position="170"/>
        <end position="191"/>
    </location>
</feature>
<sequence>MKKTYLLVGLFIILVFFTRFYNLSNTAQFAEDEAGFLVRVHQIYVEKKITLVGQVNEFGTKVFSSSTVYMLLPFAIWGKFDPVSICYGAAFYGVLTVFVLLYLVKIVNVKLLPLAALLLLVFYPLVRMGRWAWNPNFIPLWLGMALVFYFKNKNWSYFFSGICLGLSVHQHYYAVFTSLAFIGLASVGQLIQKNILKPFLLSLAFVLALAPFVIFDLRHPPGIFLHGASSHVQALNLIHFFDNLFSYTFDTMKYYTQNSALAIVALFTTLALFLSDLSKQKKTLLFFVPVVLQVVFMSLIGSYFPHYFFSIIPFFLVWLFYKREKGNVFVYVISICLVVGGILSIQHQLKDSPVEPDLATAKAIDTILKKQITNNYLKNVNIATLASPDPVTQAEKYRSLLLVPDNLSVMTHDEYFRNDFLFVISTSPEGRVRSDPAAEMTNFRGGTLLGTWVAGDGSWRVYLFARG</sequence>
<feature type="transmembrane region" description="Helical" evidence="1">
    <location>
        <begin position="198"/>
        <end position="215"/>
    </location>
</feature>
<dbReference type="AlphaFoldDB" id="A0A0G0N782"/>
<dbReference type="EMBL" id="LBWP01000009">
    <property type="protein sequence ID" value="KKR11298.1"/>
    <property type="molecule type" value="Genomic_DNA"/>
</dbReference>
<evidence type="ECO:0000256" key="1">
    <source>
        <dbReference type="SAM" id="Phobius"/>
    </source>
</evidence>
<keyword evidence="1" id="KW-1133">Transmembrane helix</keyword>
<evidence type="ECO:0000313" key="3">
    <source>
        <dbReference type="Proteomes" id="UP000034246"/>
    </source>
</evidence>
<evidence type="ECO:0000313" key="2">
    <source>
        <dbReference type="EMBL" id="KKR11298.1"/>
    </source>
</evidence>
<reference evidence="2 3" key="1">
    <citation type="journal article" date="2015" name="Nature">
        <title>rRNA introns, odd ribosomes, and small enigmatic genomes across a large radiation of phyla.</title>
        <authorList>
            <person name="Brown C.T."/>
            <person name="Hug L.A."/>
            <person name="Thomas B.C."/>
            <person name="Sharon I."/>
            <person name="Castelle C.J."/>
            <person name="Singh A."/>
            <person name="Wilkins M.J."/>
            <person name="Williams K.H."/>
            <person name="Banfield J.F."/>
        </authorList>
    </citation>
    <scope>NUCLEOTIDE SEQUENCE [LARGE SCALE GENOMIC DNA]</scope>
</reference>
<feature type="transmembrane region" description="Helical" evidence="1">
    <location>
        <begin position="85"/>
        <end position="104"/>
    </location>
</feature>
<keyword evidence="1" id="KW-0472">Membrane</keyword>
<organism evidence="2 3">
    <name type="scientific">Candidatus Woesebacteria bacterium GW2011_GWA1_39_21</name>
    <dbReference type="NCBI Taxonomy" id="1618550"/>
    <lineage>
        <taxon>Bacteria</taxon>
        <taxon>Candidatus Woeseibacteriota</taxon>
    </lineage>
</organism>
<feature type="transmembrane region" description="Helical" evidence="1">
    <location>
        <begin position="110"/>
        <end position="126"/>
    </location>
</feature>
<protein>
    <recommendedName>
        <fullName evidence="4">Glycosyltransferase RgtA/B/C/D-like domain-containing protein</fullName>
    </recommendedName>
</protein>
<comment type="caution">
    <text evidence="2">The sequence shown here is derived from an EMBL/GenBank/DDBJ whole genome shotgun (WGS) entry which is preliminary data.</text>
</comment>